<accession>A9MMZ6</accession>
<dbReference type="AlphaFoldDB" id="A9MMZ6"/>
<evidence type="ECO:0000313" key="1">
    <source>
        <dbReference type="EMBL" id="ABX22470.1"/>
    </source>
</evidence>
<protein>
    <submittedName>
        <fullName evidence="1">Uncharacterized protein</fullName>
    </submittedName>
</protein>
<proteinExistence type="predicted"/>
<dbReference type="EMBL" id="CP000880">
    <property type="protein sequence ID" value="ABX22470.1"/>
    <property type="molecule type" value="Genomic_DNA"/>
</dbReference>
<reference evidence="1 2" key="1">
    <citation type="submission" date="2007-11" db="EMBL/GenBank/DDBJ databases">
        <authorList>
            <consortium name="The Salmonella enterica serovar Arizonae Genome Sequencing Project"/>
            <person name="McClelland M."/>
            <person name="Sanderson E.K."/>
            <person name="Porwollik S."/>
            <person name="Spieth J."/>
            <person name="Clifton W.S."/>
            <person name="Fulton R."/>
            <person name="Chunyan W."/>
            <person name="Wollam A."/>
            <person name="Shah N."/>
            <person name="Pepin K."/>
            <person name="Bhonagiri V."/>
            <person name="Nash W."/>
            <person name="Johnson M."/>
            <person name="Thiruvilangam P."/>
            <person name="Wilson R."/>
        </authorList>
    </citation>
    <scope>NUCLEOTIDE SEQUENCE [LARGE SCALE GENOMIC DNA]</scope>
    <source>
        <strain evidence="2">ATCC BAA-731 / CDC346-86 / RSK2980</strain>
    </source>
</reference>
<gene>
    <name evidence="1" type="ordered locus">SARI_02613</name>
</gene>
<sequence>MHNRITQHTWFIAGNMLNASTEYPRAALTPARFTFN</sequence>
<dbReference type="Proteomes" id="UP000002084">
    <property type="component" value="Chromosome"/>
</dbReference>
<dbReference type="HOGENOM" id="CLU_3358300_0_0_6"/>
<keyword evidence="2" id="KW-1185">Reference proteome</keyword>
<organism evidence="1 2">
    <name type="scientific">Salmonella arizonae (strain ATCC BAA-731 / CDC346-86 / RSK2980)</name>
    <dbReference type="NCBI Taxonomy" id="41514"/>
    <lineage>
        <taxon>Bacteria</taxon>
        <taxon>Pseudomonadati</taxon>
        <taxon>Pseudomonadota</taxon>
        <taxon>Gammaproteobacteria</taxon>
        <taxon>Enterobacterales</taxon>
        <taxon>Enterobacteriaceae</taxon>
        <taxon>Salmonella</taxon>
    </lineage>
</organism>
<name>A9MMZ6_SALAR</name>
<dbReference type="KEGG" id="ses:SARI_02613"/>
<evidence type="ECO:0000313" key="2">
    <source>
        <dbReference type="Proteomes" id="UP000002084"/>
    </source>
</evidence>